<sequence length="162" mass="17411">YVTVDGLDFRVALGDEPCHYSKDLLIQNGDLAAGVRISGILPSGQLILSMPFISDPSQPQAKPLFVELVEHALAITKKRKALVLVDGKDPFLKFAHAKFQDIDESSLLSSAPTLARQEVALTALPKNLTEEEQQALFVNPLAVAAEMLPWHTGKVVIGGGGN</sequence>
<comment type="caution">
    <text evidence="1">The sequence shown here is derived from an EMBL/GenBank/DDBJ whole genome shotgun (WGS) entry which is preliminary data.</text>
</comment>
<evidence type="ECO:0000313" key="1">
    <source>
        <dbReference type="EMBL" id="KAF4652956.1"/>
    </source>
</evidence>
<dbReference type="Proteomes" id="UP000591131">
    <property type="component" value="Unassembled WGS sequence"/>
</dbReference>
<proteinExistence type="predicted"/>
<reference evidence="1 2" key="1">
    <citation type="submission" date="2020-04" db="EMBL/GenBank/DDBJ databases">
        <title>Perkinsus chesapeaki whole genome sequence.</title>
        <authorList>
            <person name="Bogema D.R."/>
        </authorList>
    </citation>
    <scope>NUCLEOTIDE SEQUENCE [LARGE SCALE GENOMIC DNA]</scope>
    <source>
        <strain evidence="1">ATCC PRA-425</strain>
    </source>
</reference>
<name>A0A7J6L2R3_PERCH</name>
<protein>
    <submittedName>
        <fullName evidence="1">Uncharacterized protein</fullName>
    </submittedName>
</protein>
<gene>
    <name evidence="1" type="ORF">FOL47_010774</name>
</gene>
<dbReference type="EMBL" id="JAAPAO010000867">
    <property type="protein sequence ID" value="KAF4652956.1"/>
    <property type="molecule type" value="Genomic_DNA"/>
</dbReference>
<dbReference type="AlphaFoldDB" id="A0A7J6L2R3"/>
<keyword evidence="2" id="KW-1185">Reference proteome</keyword>
<accession>A0A7J6L2R3</accession>
<evidence type="ECO:0000313" key="2">
    <source>
        <dbReference type="Proteomes" id="UP000591131"/>
    </source>
</evidence>
<dbReference type="OrthoDB" id="10308776at2759"/>
<organism evidence="1 2">
    <name type="scientific">Perkinsus chesapeaki</name>
    <name type="common">Clam parasite</name>
    <name type="synonym">Perkinsus andrewsi</name>
    <dbReference type="NCBI Taxonomy" id="330153"/>
    <lineage>
        <taxon>Eukaryota</taxon>
        <taxon>Sar</taxon>
        <taxon>Alveolata</taxon>
        <taxon>Perkinsozoa</taxon>
        <taxon>Perkinsea</taxon>
        <taxon>Perkinsida</taxon>
        <taxon>Perkinsidae</taxon>
        <taxon>Perkinsus</taxon>
    </lineage>
</organism>
<feature type="non-terminal residue" evidence="1">
    <location>
        <position position="162"/>
    </location>
</feature>